<dbReference type="GO" id="GO:0032259">
    <property type="term" value="P:methylation"/>
    <property type="evidence" value="ECO:0007669"/>
    <property type="project" value="UniProtKB-KW"/>
</dbReference>
<keyword evidence="18" id="KW-1185">Reference proteome</keyword>
<dbReference type="Gene3D" id="3.40.50.150">
    <property type="entry name" value="Vaccinia Virus protein VP39"/>
    <property type="match status" value="1"/>
</dbReference>
<dbReference type="InterPro" id="IPR000780">
    <property type="entry name" value="CheR_MeTrfase"/>
</dbReference>
<gene>
    <name evidence="17" type="ORF">GCM10011322_27030</name>
</gene>
<dbReference type="SMART" id="SM00138">
    <property type="entry name" value="MeTrc"/>
    <property type="match status" value="1"/>
</dbReference>
<dbReference type="InterPro" id="IPR013656">
    <property type="entry name" value="PAS_4"/>
</dbReference>
<proteinExistence type="predicted"/>
<name>A0A917V533_9HYPH</name>
<accession>A0A917V533</accession>
<feature type="coiled-coil region" evidence="12">
    <location>
        <begin position="621"/>
        <end position="711"/>
    </location>
</feature>
<feature type="domain" description="PAC" evidence="14">
    <location>
        <begin position="757"/>
        <end position="817"/>
    </location>
</feature>
<evidence type="ECO:0000256" key="9">
    <source>
        <dbReference type="ARBA" id="ARBA00022777"/>
    </source>
</evidence>
<dbReference type="SUPFAM" id="SSF55874">
    <property type="entry name" value="ATPase domain of HSP90 chaperone/DNA topoisomerase II/histidine kinase"/>
    <property type="match status" value="1"/>
</dbReference>
<dbReference type="PROSITE" id="PS50123">
    <property type="entry name" value="CHER"/>
    <property type="match status" value="1"/>
</dbReference>
<dbReference type="InterPro" id="IPR000700">
    <property type="entry name" value="PAS-assoc_C"/>
</dbReference>
<keyword evidence="17" id="KW-0489">Methyltransferase</keyword>
<comment type="catalytic activity">
    <reaction evidence="1">
        <text>ATP + protein L-histidine = ADP + protein N-phospho-L-histidine.</text>
        <dbReference type="EC" id="2.7.13.3"/>
    </reaction>
</comment>
<keyword evidence="5" id="KW-0285">Flavoprotein</keyword>
<dbReference type="InterPro" id="IPR022641">
    <property type="entry name" value="CheR_N"/>
</dbReference>
<evidence type="ECO:0000256" key="3">
    <source>
        <dbReference type="ARBA" id="ARBA00021740"/>
    </source>
</evidence>
<dbReference type="Pfam" id="PF03705">
    <property type="entry name" value="CheR_N"/>
    <property type="match status" value="1"/>
</dbReference>
<evidence type="ECO:0000256" key="4">
    <source>
        <dbReference type="ARBA" id="ARBA00022553"/>
    </source>
</evidence>
<evidence type="ECO:0000313" key="18">
    <source>
        <dbReference type="Proteomes" id="UP000600449"/>
    </source>
</evidence>
<dbReference type="InterPro" id="IPR035909">
    <property type="entry name" value="CheB_C"/>
</dbReference>
<dbReference type="GO" id="GO:0004673">
    <property type="term" value="F:protein histidine kinase activity"/>
    <property type="evidence" value="ECO:0007669"/>
    <property type="project" value="UniProtKB-EC"/>
</dbReference>
<dbReference type="Gene3D" id="3.30.450.20">
    <property type="entry name" value="PAS domain"/>
    <property type="match status" value="2"/>
</dbReference>
<dbReference type="SUPFAM" id="SSF55785">
    <property type="entry name" value="PYP-like sensor domain (PAS domain)"/>
    <property type="match status" value="2"/>
</dbReference>
<comment type="caution">
    <text evidence="11">Lacks conserved residue(s) required for the propagation of feature annotation.</text>
</comment>
<evidence type="ECO:0000256" key="1">
    <source>
        <dbReference type="ARBA" id="ARBA00000085"/>
    </source>
</evidence>
<dbReference type="EMBL" id="BMMF01000007">
    <property type="protein sequence ID" value="GGK38599.1"/>
    <property type="molecule type" value="Genomic_DNA"/>
</dbReference>
<dbReference type="GO" id="GO:0005524">
    <property type="term" value="F:ATP binding"/>
    <property type="evidence" value="ECO:0007669"/>
    <property type="project" value="UniProtKB-KW"/>
</dbReference>
<dbReference type="SUPFAM" id="SSF47757">
    <property type="entry name" value="Chemotaxis receptor methyltransferase CheR, N-terminal domain"/>
    <property type="match status" value="1"/>
</dbReference>
<organism evidence="17 18">
    <name type="scientific">Salinarimonas ramus</name>
    <dbReference type="NCBI Taxonomy" id="690164"/>
    <lineage>
        <taxon>Bacteria</taxon>
        <taxon>Pseudomonadati</taxon>
        <taxon>Pseudomonadota</taxon>
        <taxon>Alphaproteobacteria</taxon>
        <taxon>Hyphomicrobiales</taxon>
        <taxon>Salinarimonadaceae</taxon>
        <taxon>Salinarimonas</taxon>
    </lineage>
</organism>
<keyword evidence="12" id="KW-0175">Coiled coil</keyword>
<evidence type="ECO:0000259" key="15">
    <source>
        <dbReference type="PROSITE" id="PS50122"/>
    </source>
</evidence>
<evidence type="ECO:0000259" key="16">
    <source>
        <dbReference type="PROSITE" id="PS50123"/>
    </source>
</evidence>
<keyword evidence="10" id="KW-0067">ATP-binding</keyword>
<dbReference type="Gene3D" id="3.30.565.10">
    <property type="entry name" value="Histidine kinase-like ATPase, C-terminal domain"/>
    <property type="match status" value="1"/>
</dbReference>
<evidence type="ECO:0000256" key="8">
    <source>
        <dbReference type="ARBA" id="ARBA00022741"/>
    </source>
</evidence>
<evidence type="ECO:0000256" key="12">
    <source>
        <dbReference type="SAM" id="Coils"/>
    </source>
</evidence>
<dbReference type="InterPro" id="IPR050903">
    <property type="entry name" value="Bact_Chemotaxis_MeTrfase"/>
</dbReference>
<dbReference type="Pfam" id="PF08448">
    <property type="entry name" value="PAS_4"/>
    <property type="match status" value="1"/>
</dbReference>
<dbReference type="PROSITE" id="PS50113">
    <property type="entry name" value="PAC"/>
    <property type="match status" value="1"/>
</dbReference>
<reference evidence="17 18" key="1">
    <citation type="journal article" date="2014" name="Int. J. Syst. Evol. Microbiol.">
        <title>Complete genome sequence of Corynebacterium casei LMG S-19264T (=DSM 44701T), isolated from a smear-ripened cheese.</title>
        <authorList>
            <consortium name="US DOE Joint Genome Institute (JGI-PGF)"/>
            <person name="Walter F."/>
            <person name="Albersmeier A."/>
            <person name="Kalinowski J."/>
            <person name="Ruckert C."/>
        </authorList>
    </citation>
    <scope>NUCLEOTIDE SEQUENCE [LARGE SCALE GENOMIC DNA]</scope>
    <source>
        <strain evidence="17 18">CGMCC 1.9161</strain>
    </source>
</reference>
<keyword evidence="4" id="KW-0597">Phosphoprotein</keyword>
<dbReference type="CDD" id="cd00130">
    <property type="entry name" value="PAS"/>
    <property type="match status" value="1"/>
</dbReference>
<dbReference type="InterPro" id="IPR035965">
    <property type="entry name" value="PAS-like_dom_sf"/>
</dbReference>
<dbReference type="Pfam" id="PF13596">
    <property type="entry name" value="PAS_10"/>
    <property type="match status" value="1"/>
</dbReference>
<comment type="caution">
    <text evidence="17">The sequence shown here is derived from an EMBL/GenBank/DDBJ whole genome shotgun (WGS) entry which is preliminary data.</text>
</comment>
<dbReference type="GO" id="GO:0008984">
    <property type="term" value="F:protein-glutamate methylesterase activity"/>
    <property type="evidence" value="ECO:0007669"/>
    <property type="project" value="InterPro"/>
</dbReference>
<dbReference type="GO" id="GO:0006935">
    <property type="term" value="P:chemotaxis"/>
    <property type="evidence" value="ECO:0007669"/>
    <property type="project" value="InterPro"/>
</dbReference>
<dbReference type="Pfam" id="PF01739">
    <property type="entry name" value="CheR"/>
    <property type="match status" value="1"/>
</dbReference>
<dbReference type="SUPFAM" id="SSF52738">
    <property type="entry name" value="Methylesterase CheB, C-terminal domain"/>
    <property type="match status" value="1"/>
</dbReference>
<protein>
    <recommendedName>
        <fullName evidence="3">Blue-light-activated histidine kinase</fullName>
        <ecNumber evidence="2">2.7.13.3</ecNumber>
    </recommendedName>
</protein>
<evidence type="ECO:0000256" key="7">
    <source>
        <dbReference type="ARBA" id="ARBA00022679"/>
    </source>
</evidence>
<dbReference type="Proteomes" id="UP000600449">
    <property type="component" value="Unassembled WGS sequence"/>
</dbReference>
<keyword evidence="8" id="KW-0547">Nucleotide-binding</keyword>
<dbReference type="PANTHER" id="PTHR24422:SF27">
    <property type="entry name" value="PROTEIN-GLUTAMATE O-METHYLTRANSFERASE"/>
    <property type="match status" value="1"/>
</dbReference>
<dbReference type="EC" id="2.7.13.3" evidence="2"/>
<dbReference type="GO" id="GO:0005737">
    <property type="term" value="C:cytoplasm"/>
    <property type="evidence" value="ECO:0007669"/>
    <property type="project" value="InterPro"/>
</dbReference>
<dbReference type="CDD" id="cd16434">
    <property type="entry name" value="CheB-CheR_fusion"/>
    <property type="match status" value="1"/>
</dbReference>
<keyword evidence="9" id="KW-0418">Kinase</keyword>
<dbReference type="SUPFAM" id="SSF53335">
    <property type="entry name" value="S-adenosyl-L-methionine-dependent methyltransferases"/>
    <property type="match status" value="1"/>
</dbReference>
<dbReference type="PRINTS" id="PR00996">
    <property type="entry name" value="CHERMTFRASE"/>
</dbReference>
<dbReference type="PROSITE" id="PS50122">
    <property type="entry name" value="CHEB"/>
    <property type="match status" value="1"/>
</dbReference>
<evidence type="ECO:0000256" key="13">
    <source>
        <dbReference type="SAM" id="MobiDB-lite"/>
    </source>
</evidence>
<dbReference type="Pfam" id="PF07536">
    <property type="entry name" value="HWE_HK"/>
    <property type="match status" value="1"/>
</dbReference>
<feature type="domain" description="CheR-type methyltransferase" evidence="16">
    <location>
        <begin position="195"/>
        <end position="451"/>
    </location>
</feature>
<dbReference type="InterPro" id="IPR036890">
    <property type="entry name" value="HATPase_C_sf"/>
</dbReference>
<evidence type="ECO:0000256" key="10">
    <source>
        <dbReference type="ARBA" id="ARBA00022840"/>
    </source>
</evidence>
<evidence type="ECO:0000256" key="6">
    <source>
        <dbReference type="ARBA" id="ARBA00022643"/>
    </source>
</evidence>
<dbReference type="InterPro" id="IPR000014">
    <property type="entry name" value="PAS"/>
</dbReference>
<dbReference type="Gene3D" id="3.40.50.180">
    <property type="entry name" value="Methylesterase CheB, C-terminal domain"/>
    <property type="match status" value="1"/>
</dbReference>
<evidence type="ECO:0000256" key="2">
    <source>
        <dbReference type="ARBA" id="ARBA00012438"/>
    </source>
</evidence>
<evidence type="ECO:0000256" key="11">
    <source>
        <dbReference type="PROSITE-ProRule" id="PRU00050"/>
    </source>
</evidence>
<dbReference type="SMART" id="SM00911">
    <property type="entry name" value="HWE_HK"/>
    <property type="match status" value="1"/>
</dbReference>
<keyword evidence="7" id="KW-0808">Transferase</keyword>
<dbReference type="InterPro" id="IPR022642">
    <property type="entry name" value="CheR_C"/>
</dbReference>
<dbReference type="SMART" id="SM00091">
    <property type="entry name" value="PAS"/>
    <property type="match status" value="2"/>
</dbReference>
<dbReference type="PANTHER" id="PTHR24422">
    <property type="entry name" value="CHEMOTAXIS PROTEIN METHYLTRANSFERASE"/>
    <property type="match status" value="1"/>
</dbReference>
<dbReference type="InterPro" id="IPR011102">
    <property type="entry name" value="Sig_transdc_His_kinase_HWE"/>
</dbReference>
<dbReference type="AlphaFoldDB" id="A0A917V533"/>
<dbReference type="InterPro" id="IPR000673">
    <property type="entry name" value="Sig_transdc_resp-reg_Me-estase"/>
</dbReference>
<keyword evidence="6" id="KW-0288">FMN</keyword>
<sequence>MIRLFEALPSDTGAAFLVVMHLDPNRDSGLAHLLGRHSAMRVAEAADGMPIEPDHVYVIAPDCSLTVDGERLRLTAPAESRGHRYPIDRLFVSLAQNWRERAICIVLSGTGSDGTEGLREVKAQGGCTLVQDPATARFDGMPRSAIQANLADRVLAPEKMPDVLLRYIRHPYVAGPEVTDETIADGPSIEPILALLRTHAGQDFRQYKPSTLVRRIQRRMSLQAIEGLDAYVAFLRANPAEIETLIKDLMISVTGFFRDPGAWAALDETVLAPLVAERDGRTTVRLWVPACATGEEAYTLAMLVIARMEAASRSLDVKVFATDGREDNLNVARAGIYAESAVATIPPQLLHRFFDKLDGAYQVKKELRDLVVFAAHNLLRDPPFSRMDVISCRNLLIYLDPAAQSRAISLLHFGLKEGGHLLLGNAETVVRGDGLFETVSKKWRIYRRLRHARREMVDFPAPSTLGRTRSDEEPNPSVEGRPPTRLADVARGALLDRFAPASVLIDGNCRALWFHGQTGDYLEPPPGEPSRDLLAMARNGLRLKLRDGIRSAVADKRPAAFEARIRQGGRSQAVAVTVAPLATPGQEHLLLVSFSPVDAPQPAAVALHDERDVEGARQPFEEELSSTRAELQDTIAQLAAANEELKAANEEATAMNEELQSTNEEQVTAQEELQSFNEELQTVNAQLQHKIQELEEATDTLNNLLASSEIATVFLDANFCIRWFSPASKELLELVSSDIGRPVTHFAWKVADEALLRDAETALRKLSRIDAEVRGDAGRWYLRRLLPYRTHDDRIAGVVISFIDITERKRAADAVNEARLYAETIIETVRHPIMVLDGDLQVVSVNPTFCDTFACPVEETVGFPLDELDHGAWDIPELRRMLREALNADRTFDGFPIEHEFPHLGRRHMLLNARRLAGGGHRPDLILLAIEDVTRLVEAESRREVLIAELSHRVKNTLAIIQSIGSQTLRRSASLAEFKTAFNGRLHALGRAHDVLVKQDWASVELGQIVKRTFDPYGLGDRIALDGPGLHLPPQSGVAIAMVLHELATNAVKYGSLSNQGGRLEVTWRLEDGSGVRRVGLRWTEIGGPPVTAPSQRGFGTSLIAYTIVQQLGGTATPDFRADGLRYEIGFPVGSFPIAPRAREGSAP</sequence>
<dbReference type="GO" id="GO:0000156">
    <property type="term" value="F:phosphorelay response regulator activity"/>
    <property type="evidence" value="ECO:0007669"/>
    <property type="project" value="InterPro"/>
</dbReference>
<dbReference type="Gene3D" id="1.10.287.620">
    <property type="entry name" value="Helix Hairpins"/>
    <property type="match status" value="1"/>
</dbReference>
<evidence type="ECO:0000313" key="17">
    <source>
        <dbReference type="EMBL" id="GGK38599.1"/>
    </source>
</evidence>
<dbReference type="InterPro" id="IPR029063">
    <property type="entry name" value="SAM-dependent_MTases_sf"/>
</dbReference>
<dbReference type="GO" id="GO:0008757">
    <property type="term" value="F:S-adenosylmethionine-dependent methyltransferase activity"/>
    <property type="evidence" value="ECO:0007669"/>
    <property type="project" value="InterPro"/>
</dbReference>
<evidence type="ECO:0000259" key="14">
    <source>
        <dbReference type="PROSITE" id="PS50113"/>
    </source>
</evidence>
<evidence type="ECO:0000256" key="5">
    <source>
        <dbReference type="ARBA" id="ARBA00022630"/>
    </source>
</evidence>
<dbReference type="Pfam" id="PF01339">
    <property type="entry name" value="CheB_methylest"/>
    <property type="match status" value="1"/>
</dbReference>
<feature type="domain" description="CheB-type methylesterase" evidence="15">
    <location>
        <begin position="1"/>
        <end position="171"/>
    </location>
</feature>
<feature type="region of interest" description="Disordered" evidence="13">
    <location>
        <begin position="460"/>
        <end position="484"/>
    </location>
</feature>